<dbReference type="Proteomes" id="UP000316331">
    <property type="component" value="Unassembled WGS sequence"/>
</dbReference>
<sequence length="191" mass="20800">MDRAAWGFLAARPRSASRANGGARVLSPRESSLSARGEIVESRLRPTICEAVEKAAASLDITGVRALRVLLHAGVTAYWPLVKAAPTKQIRAYEATVQTLRERWEVRSESMPDPVAAAMFREMDAEVGNFLQLCADRSGTQWLEPVDDIATYVVSVLQGAVLRWLADCNDETTLVVSDDLVSGLTTRAAEV</sequence>
<proteinExistence type="predicted"/>
<evidence type="ECO:0000313" key="1">
    <source>
        <dbReference type="EMBL" id="TQM30809.1"/>
    </source>
</evidence>
<keyword evidence="2" id="KW-1185">Reference proteome</keyword>
<dbReference type="EMBL" id="VFPG01000001">
    <property type="protein sequence ID" value="TQM30809.1"/>
    <property type="molecule type" value="Genomic_DNA"/>
</dbReference>
<organism evidence="1 2">
    <name type="scientific">Nocardia bhagyanarayanae</name>
    <dbReference type="NCBI Taxonomy" id="1215925"/>
    <lineage>
        <taxon>Bacteria</taxon>
        <taxon>Bacillati</taxon>
        <taxon>Actinomycetota</taxon>
        <taxon>Actinomycetes</taxon>
        <taxon>Mycobacteriales</taxon>
        <taxon>Nocardiaceae</taxon>
        <taxon>Nocardia</taxon>
    </lineage>
</organism>
<name>A0A543FAF9_9NOCA</name>
<dbReference type="AlphaFoldDB" id="A0A543FAF9"/>
<comment type="caution">
    <text evidence="1">The sequence shown here is derived from an EMBL/GenBank/DDBJ whole genome shotgun (WGS) entry which is preliminary data.</text>
</comment>
<evidence type="ECO:0000313" key="2">
    <source>
        <dbReference type="Proteomes" id="UP000316331"/>
    </source>
</evidence>
<evidence type="ECO:0008006" key="3">
    <source>
        <dbReference type="Google" id="ProtNLM"/>
    </source>
</evidence>
<accession>A0A543FAF9</accession>
<reference evidence="1 2" key="1">
    <citation type="submission" date="2019-06" db="EMBL/GenBank/DDBJ databases">
        <title>Sequencing the genomes of 1000 actinobacteria strains.</title>
        <authorList>
            <person name="Klenk H.-P."/>
        </authorList>
    </citation>
    <scope>NUCLEOTIDE SEQUENCE [LARGE SCALE GENOMIC DNA]</scope>
    <source>
        <strain evidence="1 2">DSM 103495</strain>
    </source>
</reference>
<protein>
    <recommendedName>
        <fullName evidence="3">TetR family transcriptional regulator</fullName>
    </recommendedName>
</protein>
<gene>
    <name evidence="1" type="ORF">FB390_2445</name>
</gene>